<sequence length="89" mass="10350">MKGSPHGEEQGDAIVEREKPQRRRFQRKLKFGAIDRFPQNRQRLQRCRQKGRQGDKPNDADLLEALRHLLLHPHGDAEGPKHQPITDGR</sequence>
<protein>
    <submittedName>
        <fullName evidence="2">Uncharacterized protein</fullName>
    </submittedName>
</protein>
<evidence type="ECO:0000313" key="2">
    <source>
        <dbReference type="EMBL" id="GBD00001.1"/>
    </source>
</evidence>
<evidence type="ECO:0000256" key="1">
    <source>
        <dbReference type="SAM" id="MobiDB-lite"/>
    </source>
</evidence>
<accession>A0A2H5XFQ3</accession>
<comment type="caution">
    <text evidence="2">The sequence shown here is derived from an EMBL/GenBank/DDBJ whole genome shotgun (WGS) entry which is preliminary data.</text>
</comment>
<organism evidence="2 3">
    <name type="scientific">Candidatus Fervidibacter japonicus</name>
    <dbReference type="NCBI Taxonomy" id="2035412"/>
    <lineage>
        <taxon>Bacteria</taxon>
        <taxon>Candidatus Fervidibacterota</taxon>
        <taxon>Candidatus Fervidibacter</taxon>
    </lineage>
</organism>
<dbReference type="Proteomes" id="UP000236173">
    <property type="component" value="Unassembled WGS sequence"/>
</dbReference>
<name>A0A2H5XFQ3_9BACT</name>
<feature type="compositionally biased region" description="Basic and acidic residues" evidence="1">
    <location>
        <begin position="1"/>
        <end position="19"/>
    </location>
</feature>
<reference evidence="3" key="1">
    <citation type="submission" date="2017-09" db="EMBL/GenBank/DDBJ databases">
        <title>Metaegenomics of thermophilic ammonia-oxidizing enrichment culture.</title>
        <authorList>
            <person name="Kato S."/>
            <person name="Suzuki K."/>
        </authorList>
    </citation>
    <scope>NUCLEOTIDE SEQUENCE [LARGE SCALE GENOMIC DNA]</scope>
</reference>
<gene>
    <name evidence="2" type="ORF">HRbin17_02533</name>
</gene>
<feature type="region of interest" description="Disordered" evidence="1">
    <location>
        <begin position="1"/>
        <end position="24"/>
    </location>
</feature>
<dbReference type="EMBL" id="BEHT01000047">
    <property type="protein sequence ID" value="GBD00001.1"/>
    <property type="molecule type" value="Genomic_DNA"/>
</dbReference>
<proteinExistence type="predicted"/>
<dbReference type="AlphaFoldDB" id="A0A2H5XFQ3"/>
<evidence type="ECO:0000313" key="3">
    <source>
        <dbReference type="Proteomes" id="UP000236173"/>
    </source>
</evidence>
<feature type="region of interest" description="Disordered" evidence="1">
    <location>
        <begin position="38"/>
        <end position="58"/>
    </location>
</feature>